<reference evidence="4" key="1">
    <citation type="journal article" date="2022" name="bioRxiv">
        <title>Genomics of Preaxostyla Flagellates Illuminates Evolutionary Transitions and the Path Towards Mitochondrial Loss.</title>
        <authorList>
            <person name="Novak L.V.F."/>
            <person name="Treitli S.C."/>
            <person name="Pyrih J."/>
            <person name="Halakuc P."/>
            <person name="Pipaliya S.V."/>
            <person name="Vacek V."/>
            <person name="Brzon O."/>
            <person name="Soukal P."/>
            <person name="Eme L."/>
            <person name="Dacks J.B."/>
            <person name="Karnkowska A."/>
            <person name="Elias M."/>
            <person name="Hampl V."/>
        </authorList>
    </citation>
    <scope>NUCLEOTIDE SEQUENCE</scope>
    <source>
        <strain evidence="4">RCP-MX</strain>
    </source>
</reference>
<dbReference type="PROSITE" id="PS50072">
    <property type="entry name" value="CSA_PPIASE_2"/>
    <property type="match status" value="1"/>
</dbReference>
<feature type="domain" description="F-box" evidence="3">
    <location>
        <begin position="1"/>
        <end position="48"/>
    </location>
</feature>
<feature type="region of interest" description="Disordered" evidence="1">
    <location>
        <begin position="1113"/>
        <end position="1142"/>
    </location>
</feature>
<evidence type="ECO:0000313" key="4">
    <source>
        <dbReference type="EMBL" id="KAJ4457523.1"/>
    </source>
</evidence>
<feature type="region of interest" description="Disordered" evidence="1">
    <location>
        <begin position="771"/>
        <end position="818"/>
    </location>
</feature>
<dbReference type="Pfam" id="PF07923">
    <property type="entry name" value="N1221"/>
    <property type="match status" value="1"/>
</dbReference>
<dbReference type="InterPro" id="IPR002130">
    <property type="entry name" value="Cyclophilin-type_PPIase_dom"/>
</dbReference>
<sequence>MDYFALLPDELVELILRRAELKTFCKAAVLNRRFSSIVRRDDLCFARVQSVNSALRTLPPPFRTWAQYLAQFFAFVDVVKPDNPFVFFEIDLDGRPAGTIVMELYAHNTPKTAENFLHICVGDTVRDDGEARTYAGSPFHRVIPDFMAQGGDIVSHDGRGSDSIFPEKRFKDENFNIRHNKPFLLSMANSGPNSNGCQFFITFTATPWLDRHHVVFGQVVNPDGRVLLKLIETKDGSAIEREFEYPLAKRPSLDGIRNKEALDFTYSDEDTEEAELSEFYTLPEMKGGVLEGFSCFHSFFPGRNPSWWKTASLREKRATIDILLEKLEISDSLLRLHTAYALLFLAQGSLFSPDVRTNLPPASPPPSGSPPTATSPSVRSPGANDHFLRVASSLVYLYNPTPISSLNTLADDLGVQPFVAPALAAAISGPATLPPSSIPSEPPIPQDAHSVTAPGMDGVMLLETAAPAPFPAVPMGPPSSRGTRPGSSLHLVVGTAPHEAPTPAGVTETQVAKWRGTCVRTLAVRALLGVLYHVVVANRTSPDMRAMLAAPVEGLDVPLGSLLFQHLSDAVTHPAAELPYRKLVLLLWKTLLYSLPEDGSPLGRHLAPSHFSSDLLLPSKAPSPTPTPGPAPSPAPIPTPTPPADYRPPAVPTPATVPAIPTAATPNTITASPAVDPYLMRLSDAPLSDVPRLPAGGSGDMIKARPAQLLEYEAAVVGRWALNAQPLPISVCEGLQVIRSRVGRIEDPRDAPMLRPISEVLQEQFRRHMLAQGQGADATRVTDGDSDSSSATDETSSLSSLGSLSTPPPAVPAPSRPLIAPPLPVPGVMTSADSIPPGPPCYLYRSPLSYTHMHCHCHGYHPPAPLRAVAPHAIGQEALQRGLGDVEPCYCCRVNSTLPAPGAAPFPGRSASSAPSCGCGCGCGQECDLRPFSVCSGASVATSSAPSARGHRNWLGCRCGCCEGTRPALARSPAAMATAHTSTNCPCARPRALWAAPDTTPFETLYGALLPSMPHHMLSLLKILLASAPCLKSYTGTIALGAELGLPPLGGLPPAGPDGQPDPNPVGWWWQPGTLGTMPPALLPAWVQVAVSGPEEGGPEVPPGDLRALAGALARGPQSRPQPASKTAEGQGRRAEADGLKGAPGARTIAVRRWCNGAHSCAPWGAVCGALFSPLLGDYHPIGAHPSHPPLSADPEGQGQGLPDPGVVQEVEMKRQKEIITKGLTALLLLILKHAHRTHILQFEYICQLVTEYNGILLLLSTTPPAAPTPGPTLSTADIFSHAPARTPVPTLLEHGAPPAALSPPLPALSHADLRPSPVPPPNPALWLKPSPPVFSIPSSTPGGPSCSYGGVATEALITAAVARGAAGSAILGASDRLLAIAAANANGITMGGGPLGGEGAAGPGPDQTAGTLDPGSGPALEQQMMNEGAGPKFLDELAGPPDGDVFGGTLPAGATGVLLGPDETGPTICLLKRTSCSWRNTFVTVAVLRVLQYLTKRHPSRIRWLVHYKAPVILKRMMRLVQPELELYVLKLLKSQVKYMGKKWKQSNMRAVSAIYRVVRPELVDDWLEGDAVDNEQVRKAQAERNNALRQQILDFNHAEYFNPWDLTAPRPPAATSAPGEESTAPSPAAGPEWAFFGGATPPSRCAFVSLYRQLGASPENTAMTLGCTPTPVLLPTRFGASDGAAAAAEPLLTVDQKEAQRAHYKGVLTALQQGNNSGGLTALPLGPSGSDPAAAAAAAAAAASSGNLTVTMTTLNNREPDPTRRQWAALYAEALAEDWEWDDDQQRQAYATAYADVGLKLSASSGAALAASDHTPAPPLSATAGSSWSSSGQLRMRDQFEVGFTEDSATNELLDAIFARERGHQEETPEQEEQEIGSSGSQRVSWLLAQLKMGERQEEQSQE</sequence>
<keyword evidence="5" id="KW-1185">Reference proteome</keyword>
<feature type="compositionally biased region" description="Low complexity" evidence="1">
    <location>
        <begin position="787"/>
        <end position="805"/>
    </location>
</feature>
<organism evidence="4 5">
    <name type="scientific">Paratrimastix pyriformis</name>
    <dbReference type="NCBI Taxonomy" id="342808"/>
    <lineage>
        <taxon>Eukaryota</taxon>
        <taxon>Metamonada</taxon>
        <taxon>Preaxostyla</taxon>
        <taxon>Paratrimastigidae</taxon>
        <taxon>Paratrimastix</taxon>
    </lineage>
</organism>
<feature type="compositionally biased region" description="Low complexity" evidence="1">
    <location>
        <begin position="1823"/>
        <end position="1834"/>
    </location>
</feature>
<proteinExistence type="predicted"/>
<dbReference type="EMBL" id="JAPMOS010000045">
    <property type="protein sequence ID" value="KAJ4457523.1"/>
    <property type="molecule type" value="Genomic_DNA"/>
</dbReference>
<feature type="region of interest" description="Disordered" evidence="1">
    <location>
        <begin position="356"/>
        <end position="382"/>
    </location>
</feature>
<protein>
    <submittedName>
        <fullName evidence="4">Peptidyl-prolyl cis-trans isomerase H</fullName>
    </submittedName>
</protein>
<dbReference type="Gene3D" id="2.40.100.10">
    <property type="entry name" value="Cyclophilin-like"/>
    <property type="match status" value="1"/>
</dbReference>
<dbReference type="PRINTS" id="PR00153">
    <property type="entry name" value="CSAPPISMRASE"/>
</dbReference>
<dbReference type="SMART" id="SM00256">
    <property type="entry name" value="FBOX"/>
    <property type="match status" value="1"/>
</dbReference>
<feature type="region of interest" description="Disordered" evidence="1">
    <location>
        <begin position="1812"/>
        <end position="1834"/>
    </location>
</feature>
<feature type="region of interest" description="Disordered" evidence="1">
    <location>
        <begin position="613"/>
        <end position="668"/>
    </location>
</feature>
<dbReference type="InterPro" id="IPR021819">
    <property type="entry name" value="Far11/STRP_C"/>
</dbReference>
<evidence type="ECO:0000256" key="1">
    <source>
        <dbReference type="SAM" id="MobiDB-lite"/>
    </source>
</evidence>
<dbReference type="InterPro" id="IPR036047">
    <property type="entry name" value="F-box-like_dom_sf"/>
</dbReference>
<feature type="region of interest" description="Disordered" evidence="1">
    <location>
        <begin position="1304"/>
        <end position="1325"/>
    </location>
</feature>
<comment type="caution">
    <text evidence="4">The sequence shown here is derived from an EMBL/GenBank/DDBJ whole genome shotgun (WGS) entry which is preliminary data.</text>
</comment>
<gene>
    <name evidence="4" type="ORF">PAPYR_7000</name>
</gene>
<evidence type="ECO:0000259" key="2">
    <source>
        <dbReference type="PROSITE" id="PS50072"/>
    </source>
</evidence>
<feature type="compositionally biased region" description="Pro residues" evidence="1">
    <location>
        <begin position="621"/>
        <end position="652"/>
    </location>
</feature>
<feature type="domain" description="PPIase cyclophilin-type" evidence="2">
    <location>
        <begin position="87"/>
        <end position="232"/>
    </location>
</feature>
<dbReference type="GO" id="GO:0016853">
    <property type="term" value="F:isomerase activity"/>
    <property type="evidence" value="ECO:0007669"/>
    <property type="project" value="UniProtKB-KW"/>
</dbReference>
<dbReference type="InterPro" id="IPR012486">
    <property type="entry name" value="Far11/STRP_N"/>
</dbReference>
<accession>A0ABQ8UFH8</accession>
<feature type="region of interest" description="Disordered" evidence="1">
    <location>
        <begin position="1609"/>
        <end position="1637"/>
    </location>
</feature>
<feature type="compositionally biased region" description="Pro residues" evidence="1">
    <location>
        <begin position="806"/>
        <end position="818"/>
    </location>
</feature>
<evidence type="ECO:0000313" key="5">
    <source>
        <dbReference type="Proteomes" id="UP001141327"/>
    </source>
</evidence>
<dbReference type="InterPro" id="IPR029000">
    <property type="entry name" value="Cyclophilin-like_dom_sf"/>
</dbReference>
<keyword evidence="4" id="KW-0413">Isomerase</keyword>
<feature type="region of interest" description="Disordered" evidence="1">
    <location>
        <begin position="1186"/>
        <end position="1205"/>
    </location>
</feature>
<dbReference type="InterPro" id="IPR001810">
    <property type="entry name" value="F-box_dom"/>
</dbReference>
<dbReference type="SUPFAM" id="SSF81383">
    <property type="entry name" value="F-box domain"/>
    <property type="match status" value="1"/>
</dbReference>
<evidence type="ECO:0000259" key="3">
    <source>
        <dbReference type="PROSITE" id="PS50181"/>
    </source>
</evidence>
<dbReference type="SMART" id="SM01292">
    <property type="entry name" value="N1221"/>
    <property type="match status" value="1"/>
</dbReference>
<feature type="compositionally biased region" description="Low complexity" evidence="1">
    <location>
        <begin position="653"/>
        <end position="668"/>
    </location>
</feature>
<dbReference type="PANTHER" id="PTHR13239">
    <property type="entry name" value="PROTEIN REQUIRED FOR HYPHAL ANASTOMOSIS HAM-2"/>
    <property type="match status" value="1"/>
</dbReference>
<feature type="compositionally biased region" description="Pro residues" evidence="1">
    <location>
        <begin position="433"/>
        <end position="445"/>
    </location>
</feature>
<name>A0ABQ8UFH8_9EUKA</name>
<dbReference type="PROSITE" id="PS50181">
    <property type="entry name" value="FBOX"/>
    <property type="match status" value="1"/>
</dbReference>
<dbReference type="InterPro" id="IPR020892">
    <property type="entry name" value="Cyclophilin-type_PPIase_CS"/>
</dbReference>
<dbReference type="SMART" id="SM01293">
    <property type="entry name" value="DUF3402"/>
    <property type="match status" value="1"/>
</dbReference>
<dbReference type="PROSITE" id="PS00170">
    <property type="entry name" value="CSA_PPIASE_1"/>
    <property type="match status" value="1"/>
</dbReference>
<dbReference type="Pfam" id="PF00160">
    <property type="entry name" value="Pro_isomerase"/>
    <property type="match status" value="1"/>
</dbReference>
<feature type="region of interest" description="Disordered" evidence="1">
    <location>
        <begin position="1861"/>
        <end position="1884"/>
    </location>
</feature>
<dbReference type="InterPro" id="IPR040185">
    <property type="entry name" value="Far11/STRP"/>
</dbReference>
<feature type="region of interest" description="Disordered" evidence="1">
    <location>
        <begin position="1396"/>
        <end position="1419"/>
    </location>
</feature>
<dbReference type="Pfam" id="PF11882">
    <property type="entry name" value="DUF3402"/>
    <property type="match status" value="2"/>
</dbReference>
<dbReference type="Proteomes" id="UP001141327">
    <property type="component" value="Unassembled WGS sequence"/>
</dbReference>
<dbReference type="SUPFAM" id="SSF50891">
    <property type="entry name" value="Cyclophilin-like"/>
    <property type="match status" value="1"/>
</dbReference>
<feature type="region of interest" description="Disordered" evidence="1">
    <location>
        <begin position="433"/>
        <end position="453"/>
    </location>
</feature>
<dbReference type="PANTHER" id="PTHR13239:SF4">
    <property type="entry name" value="AT25231P"/>
    <property type="match status" value="1"/>
</dbReference>